<reference evidence="1 2" key="1">
    <citation type="submission" date="2019-03" db="EMBL/GenBank/DDBJ databases">
        <title>Genomic analyses of the natural microbiome of Caenorhabditis elegans.</title>
        <authorList>
            <person name="Samuel B."/>
        </authorList>
    </citation>
    <scope>NUCLEOTIDE SEQUENCE [LARGE SCALE GENOMIC DNA]</scope>
    <source>
        <strain evidence="1 2">JUb65</strain>
    </source>
</reference>
<dbReference type="RefSeq" id="WP_166645779.1">
    <property type="nucleotide sequence ID" value="NZ_SNVW01000014.1"/>
</dbReference>
<dbReference type="AlphaFoldDB" id="A0A4R6DC81"/>
<evidence type="ECO:0000313" key="2">
    <source>
        <dbReference type="Proteomes" id="UP000295764"/>
    </source>
</evidence>
<name>A0A4R6DC81_9MICO</name>
<comment type="caution">
    <text evidence="1">The sequence shown here is derived from an EMBL/GenBank/DDBJ whole genome shotgun (WGS) entry which is preliminary data.</text>
</comment>
<evidence type="ECO:0000313" key="1">
    <source>
        <dbReference type="EMBL" id="TDN41940.1"/>
    </source>
</evidence>
<organism evidence="1 2">
    <name type="scientific">Curtobacterium flaccumfaciens</name>
    <dbReference type="NCBI Taxonomy" id="2035"/>
    <lineage>
        <taxon>Bacteria</taxon>
        <taxon>Bacillati</taxon>
        <taxon>Actinomycetota</taxon>
        <taxon>Actinomycetes</taxon>
        <taxon>Micrococcales</taxon>
        <taxon>Microbacteriaceae</taxon>
        <taxon>Curtobacterium</taxon>
    </lineage>
</organism>
<dbReference type="Proteomes" id="UP000295764">
    <property type="component" value="Unassembled WGS sequence"/>
</dbReference>
<sequence>MDWSGRSVRQQRDGWRSLARSRFDADVWSSAVAEALDDAIAAVIGVLNGVSLARLEDGAYYTGLVTSFLRTHLAVVDAARESELIDGTVLIRKQLEILARLHELGTAPASKLLGTTPNVKVLRLPLKTLYGSYSEIAHSSVTKHFELLGGSEYGDGWTSLYPKYSSNSKVLIQHAAIIFLDFWFWLRGFIEAQDVTVTELWAQSASAAGRLQHRLEDDIEPGPVSGIGA</sequence>
<proteinExistence type="predicted"/>
<accession>A0A4R6DC81</accession>
<dbReference type="EMBL" id="SNVW01000014">
    <property type="protein sequence ID" value="TDN41940.1"/>
    <property type="molecule type" value="Genomic_DNA"/>
</dbReference>
<gene>
    <name evidence="1" type="ORF">EDF64_11419</name>
</gene>
<protein>
    <submittedName>
        <fullName evidence="1">Uncharacterized protein</fullName>
    </submittedName>
</protein>